<proteinExistence type="predicted"/>
<dbReference type="Gene3D" id="2.60.40.1260">
    <property type="entry name" value="Lamin Tail domain"/>
    <property type="match status" value="1"/>
</dbReference>
<dbReference type="Pfam" id="PF00932">
    <property type="entry name" value="LTD"/>
    <property type="match status" value="1"/>
</dbReference>
<dbReference type="Proteomes" id="UP001328733">
    <property type="component" value="Unassembled WGS sequence"/>
</dbReference>
<keyword evidence="3" id="KW-1185">Reference proteome</keyword>
<feature type="domain" description="LTD" evidence="1">
    <location>
        <begin position="253"/>
        <end position="365"/>
    </location>
</feature>
<dbReference type="InterPro" id="IPR019268">
    <property type="entry name" value="DUF2278"/>
</dbReference>
<accession>A0AAW9QUQ2</accession>
<dbReference type="PROSITE" id="PS51841">
    <property type="entry name" value="LTD"/>
    <property type="match status" value="1"/>
</dbReference>
<dbReference type="EMBL" id="JBAFSM010000039">
    <property type="protein sequence ID" value="MEG3439030.1"/>
    <property type="molecule type" value="Genomic_DNA"/>
</dbReference>
<reference evidence="2 3" key="1">
    <citation type="submission" date="2024-01" db="EMBL/GenBank/DDBJ databases">
        <title>Genomic insights into the taxonomy and metabolism of the cyanobacterium Pannus brasiliensis CCIBt3594.</title>
        <authorList>
            <person name="Machado M."/>
            <person name="Botero N.B."/>
            <person name="Andreote A.P.D."/>
            <person name="Feitosa A.M.T."/>
            <person name="Popin R."/>
            <person name="Sivonen K."/>
            <person name="Fiore M.F."/>
        </authorList>
    </citation>
    <scope>NUCLEOTIDE SEQUENCE [LARGE SCALE GENOMIC DNA]</scope>
    <source>
        <strain evidence="2 3">CCIBt3594</strain>
    </source>
</reference>
<dbReference type="InterPro" id="IPR036415">
    <property type="entry name" value="Lamin_tail_dom_sf"/>
</dbReference>
<dbReference type="SUPFAM" id="SSF74853">
    <property type="entry name" value="Lamin A/C globular tail domain"/>
    <property type="match status" value="1"/>
</dbReference>
<dbReference type="RefSeq" id="WP_332866513.1">
    <property type="nucleotide sequence ID" value="NZ_JBAFSM010000039.1"/>
</dbReference>
<dbReference type="Pfam" id="PF10042">
    <property type="entry name" value="DUF2278"/>
    <property type="match status" value="1"/>
</dbReference>
<evidence type="ECO:0000313" key="3">
    <source>
        <dbReference type="Proteomes" id="UP001328733"/>
    </source>
</evidence>
<protein>
    <submittedName>
        <fullName evidence="2">DUF2278 family protein</fullName>
    </submittedName>
</protein>
<organism evidence="2 3">
    <name type="scientific">Pannus brasiliensis CCIBt3594</name>
    <dbReference type="NCBI Taxonomy" id="1427578"/>
    <lineage>
        <taxon>Bacteria</taxon>
        <taxon>Bacillati</taxon>
        <taxon>Cyanobacteriota</taxon>
        <taxon>Cyanophyceae</taxon>
        <taxon>Oscillatoriophycideae</taxon>
        <taxon>Chroococcales</taxon>
        <taxon>Microcystaceae</taxon>
        <taxon>Pannus</taxon>
    </lineage>
</organism>
<gene>
    <name evidence="2" type="ORF">V0288_18030</name>
</gene>
<comment type="caution">
    <text evidence="2">The sequence shown here is derived from an EMBL/GenBank/DDBJ whole genome shotgun (WGS) entry which is preliminary data.</text>
</comment>
<dbReference type="AlphaFoldDB" id="A0AAW9QUQ2"/>
<dbReference type="InterPro" id="IPR001322">
    <property type="entry name" value="Lamin_tail_dom"/>
</dbReference>
<evidence type="ECO:0000313" key="2">
    <source>
        <dbReference type="EMBL" id="MEG3439030.1"/>
    </source>
</evidence>
<sequence>MSISGEIIVENLTGAIGTEQTRQGLSEGYSVFKGKASRGISEREDTKSPHYTIIATDTKDPGQQYRVVVNVKSVVNPPDLRVLLDTDFQHPIVRQFLSLDFGFTAIEKANRKPGGIALDFIRGNLFDVRRMKVVPADKDGSNNDINDLIDFWVQRAIQSQKADIYAFGEPFKQGFGIHNIHMNQGNSGKFARENGVYQDGALFFHFHDRNTWIALFCAFQSQSFHTDDRTGDPLDRKGKVARSPADLILPEDEKQPEEIRIIAALVNPTGDDRGKEFVTLINTTSKPIDLQGWSLKDRLKRELLLEGILQPGATVTVPIPAGRDRDFQLDNEGGILTLLNDRQLKVHGVSYTREEAAIPGRTVIF</sequence>
<name>A0AAW9QUQ2_9CHRO</name>
<evidence type="ECO:0000259" key="1">
    <source>
        <dbReference type="PROSITE" id="PS51841"/>
    </source>
</evidence>